<dbReference type="PANTHER" id="PTHR42060">
    <property type="entry name" value="NHL REPEAT-CONTAINING PROTEIN-RELATED"/>
    <property type="match status" value="1"/>
</dbReference>
<keyword evidence="2" id="KW-1185">Reference proteome</keyword>
<sequence length="282" mass="29818">MKSFDYGARETPENIVVLKDGTICTTLLAAGTVWRSTTGAERVVRRSDDAMAVGLASDADDRLYVAVRSQDEAVAGIWRSDTAGCWARFAAAKASAGLNGITFDDEGTLFAADSVNGEILYLPRGHDDLQLWLADDRLKPTSFDDPVSGTGVNGVKFVDGSLYVTNTAQATILRIEPQAGRPSRTTEIHSGVPADDFAFDAFGNIYLAVHPENTVQRIAPDGVVTVLATADDGLDGPTAVAVVEEGILVTNLGILGTRHAPSLLRLSVKVGAPVLPRPKLPS</sequence>
<name>A0ABP8TDE2_9ACTN</name>
<gene>
    <name evidence="1" type="ORF">GCM10023195_05370</name>
</gene>
<dbReference type="PANTHER" id="PTHR42060:SF1">
    <property type="entry name" value="NHL REPEAT-CONTAINING PROTEIN"/>
    <property type="match status" value="1"/>
</dbReference>
<proteinExistence type="predicted"/>
<dbReference type="Proteomes" id="UP001500212">
    <property type="component" value="Unassembled WGS sequence"/>
</dbReference>
<dbReference type="InterPro" id="IPR052998">
    <property type="entry name" value="Hetero-Diels-Alderase-like"/>
</dbReference>
<accession>A0ABP8TDE2</accession>
<dbReference type="EMBL" id="BAABHJ010000002">
    <property type="protein sequence ID" value="GAA4601923.1"/>
    <property type="molecule type" value="Genomic_DNA"/>
</dbReference>
<reference evidence="2" key="1">
    <citation type="journal article" date="2019" name="Int. J. Syst. Evol. Microbiol.">
        <title>The Global Catalogue of Microorganisms (GCM) 10K type strain sequencing project: providing services to taxonomists for standard genome sequencing and annotation.</title>
        <authorList>
            <consortium name="The Broad Institute Genomics Platform"/>
            <consortium name="The Broad Institute Genome Sequencing Center for Infectious Disease"/>
            <person name="Wu L."/>
            <person name="Ma J."/>
        </authorList>
    </citation>
    <scope>NUCLEOTIDE SEQUENCE [LARGE SCALE GENOMIC DNA]</scope>
    <source>
        <strain evidence="2">JCM 17938</strain>
    </source>
</reference>
<organism evidence="1 2">
    <name type="scientific">Actinoallomurus liliacearum</name>
    <dbReference type="NCBI Taxonomy" id="1080073"/>
    <lineage>
        <taxon>Bacteria</taxon>
        <taxon>Bacillati</taxon>
        <taxon>Actinomycetota</taxon>
        <taxon>Actinomycetes</taxon>
        <taxon>Streptosporangiales</taxon>
        <taxon>Thermomonosporaceae</taxon>
        <taxon>Actinoallomurus</taxon>
    </lineage>
</organism>
<evidence type="ECO:0000313" key="2">
    <source>
        <dbReference type="Proteomes" id="UP001500212"/>
    </source>
</evidence>
<dbReference type="SUPFAM" id="SSF63829">
    <property type="entry name" value="Calcium-dependent phosphotriesterase"/>
    <property type="match status" value="1"/>
</dbReference>
<dbReference type="Gene3D" id="2.120.10.30">
    <property type="entry name" value="TolB, C-terminal domain"/>
    <property type="match status" value="1"/>
</dbReference>
<protein>
    <recommendedName>
        <fullName evidence="3">SMP-30/Gluconolactonase/LRE-like region domain-containing protein</fullName>
    </recommendedName>
</protein>
<dbReference type="InterPro" id="IPR011042">
    <property type="entry name" value="6-blade_b-propeller_TolB-like"/>
</dbReference>
<comment type="caution">
    <text evidence="1">The sequence shown here is derived from an EMBL/GenBank/DDBJ whole genome shotgun (WGS) entry which is preliminary data.</text>
</comment>
<evidence type="ECO:0000313" key="1">
    <source>
        <dbReference type="EMBL" id="GAA4601923.1"/>
    </source>
</evidence>
<evidence type="ECO:0008006" key="3">
    <source>
        <dbReference type="Google" id="ProtNLM"/>
    </source>
</evidence>